<evidence type="ECO:0000256" key="1">
    <source>
        <dbReference type="SAM" id="Phobius"/>
    </source>
</evidence>
<organism evidence="2 3">
    <name type="scientific">Seiridium unicorne</name>
    <dbReference type="NCBI Taxonomy" id="138068"/>
    <lineage>
        <taxon>Eukaryota</taxon>
        <taxon>Fungi</taxon>
        <taxon>Dikarya</taxon>
        <taxon>Ascomycota</taxon>
        <taxon>Pezizomycotina</taxon>
        <taxon>Sordariomycetes</taxon>
        <taxon>Xylariomycetidae</taxon>
        <taxon>Amphisphaeriales</taxon>
        <taxon>Sporocadaceae</taxon>
        <taxon>Seiridium</taxon>
    </lineage>
</organism>
<dbReference type="PANTHER" id="PTHR12242:SF1">
    <property type="entry name" value="MYND-TYPE DOMAIN-CONTAINING PROTEIN"/>
    <property type="match status" value="1"/>
</dbReference>
<reference evidence="2 3" key="1">
    <citation type="journal article" date="2024" name="J. Plant Pathol.">
        <title>Sequence and assembly of the genome of Seiridium unicorne, isolate CBS 538.82, causal agent of cypress canker disease.</title>
        <authorList>
            <person name="Scali E."/>
            <person name="Rocca G.D."/>
            <person name="Danti R."/>
            <person name="Garbelotto M."/>
            <person name="Barberini S."/>
            <person name="Baroncelli R."/>
            <person name="Emiliani G."/>
        </authorList>
    </citation>
    <scope>NUCLEOTIDE SEQUENCE [LARGE SCALE GENOMIC DNA]</scope>
    <source>
        <strain evidence="2 3">BM-138-508</strain>
    </source>
</reference>
<dbReference type="Proteomes" id="UP001408356">
    <property type="component" value="Unassembled WGS sequence"/>
</dbReference>
<feature type="transmembrane region" description="Helical" evidence="1">
    <location>
        <begin position="280"/>
        <end position="303"/>
    </location>
</feature>
<accession>A0ABR2V4L4</accession>
<feature type="transmembrane region" description="Helical" evidence="1">
    <location>
        <begin position="239"/>
        <end position="260"/>
    </location>
</feature>
<comment type="caution">
    <text evidence="2">The sequence shown here is derived from an EMBL/GenBank/DDBJ whole genome shotgun (WGS) entry which is preliminary data.</text>
</comment>
<protein>
    <submittedName>
        <fullName evidence="2">Uncharacterized protein</fullName>
    </submittedName>
</protein>
<keyword evidence="1" id="KW-0472">Membrane</keyword>
<gene>
    <name evidence="2" type="ORF">SUNI508_05456</name>
</gene>
<proteinExistence type="predicted"/>
<feature type="transmembrane region" description="Helical" evidence="1">
    <location>
        <begin position="140"/>
        <end position="163"/>
    </location>
</feature>
<feature type="transmembrane region" description="Helical" evidence="1">
    <location>
        <begin position="206"/>
        <end position="227"/>
    </location>
</feature>
<keyword evidence="3" id="KW-1185">Reference proteome</keyword>
<evidence type="ECO:0000313" key="2">
    <source>
        <dbReference type="EMBL" id="KAK9421855.1"/>
    </source>
</evidence>
<evidence type="ECO:0000313" key="3">
    <source>
        <dbReference type="Proteomes" id="UP001408356"/>
    </source>
</evidence>
<feature type="transmembrane region" description="Helical" evidence="1">
    <location>
        <begin position="42"/>
        <end position="61"/>
    </location>
</feature>
<keyword evidence="1" id="KW-0812">Transmembrane</keyword>
<sequence>MYVPATPSPQRCASRSLLNNQPIYLRACHSPWRCINPHVLTVIRLLVTGYLISVAGVSLKYKLEVEDSHTRWRIPFQFSTVTFVLLLAYNLQVTLWTIMHLLFPHPVYEDAADDYGNSLGNKLVTAMSPPGRATSPQHRFFFSLFYTVTHVFTIANTIIYWAILVPSGHGGFKAPKMSHPNHPPKNQTAVLYDPDKGLFEEGGIKAFSIISVWTMTTVIALLEVVFFNSIRRQMPVAGHVASVILASGAYLAWAGIGRLLTGHAGLFFLDPAELGNVEEATIAASLAFLALTPGIFSYMYGLIAMRESMTAHHGAHGSN</sequence>
<dbReference type="PANTHER" id="PTHR12242">
    <property type="entry name" value="OS02G0130600 PROTEIN-RELATED"/>
    <property type="match status" value="1"/>
</dbReference>
<name>A0ABR2V4L4_9PEZI</name>
<keyword evidence="1" id="KW-1133">Transmembrane helix</keyword>
<dbReference type="EMBL" id="JARVKF010000157">
    <property type="protein sequence ID" value="KAK9421855.1"/>
    <property type="molecule type" value="Genomic_DNA"/>
</dbReference>